<name>A0ABD0KSF1_9CAEN</name>
<gene>
    <name evidence="3" type="ORF">BaRGS_00018770</name>
</gene>
<evidence type="ECO:0000259" key="2">
    <source>
        <dbReference type="PROSITE" id="PS50041"/>
    </source>
</evidence>
<keyword evidence="4" id="KW-1185">Reference proteome</keyword>
<dbReference type="PANTHER" id="PTHR22801">
    <property type="entry name" value="LITHOSTATHINE"/>
    <property type="match status" value="1"/>
</dbReference>
<dbReference type="Proteomes" id="UP001519460">
    <property type="component" value="Unassembled WGS sequence"/>
</dbReference>
<reference evidence="3 4" key="1">
    <citation type="journal article" date="2023" name="Sci. Data">
        <title>Genome assembly of the Korean intertidal mud-creeper Batillaria attramentaria.</title>
        <authorList>
            <person name="Patra A.K."/>
            <person name="Ho P.T."/>
            <person name="Jun S."/>
            <person name="Lee S.J."/>
            <person name="Kim Y."/>
            <person name="Won Y.J."/>
        </authorList>
    </citation>
    <scope>NUCLEOTIDE SEQUENCE [LARGE SCALE GENOMIC DNA]</scope>
    <source>
        <strain evidence="3">Wonlab-2016</strain>
    </source>
</reference>
<sequence>MMLLAALALMAIGTECFLQKEARVRQGVATQQPCLENRTFTENLLFESAAHSKSKCALKCLGQERCEAFTLITPSATCRGHSSVPTSASTSSPSPGTTTWTFPDLGIPCPLNCDYQLVAPGTCLRLYLTGKTHADARTRCQQDDATLYRMKTEERRQLLEDFVISQGEYNITFIPCALSTASHRDNADFRKHTLSPFTLSFYLSSKKGIRMWLDGTKSVDAWMWGDGDTLPVNSSLWYPGEPSGPGNCIQSYVNYRLDDIWCHSLRPYLCELFIP</sequence>
<dbReference type="SUPFAM" id="SSF56436">
    <property type="entry name" value="C-type lectin-like"/>
    <property type="match status" value="1"/>
</dbReference>
<dbReference type="Gene3D" id="3.10.100.10">
    <property type="entry name" value="Mannose-Binding Protein A, subunit A"/>
    <property type="match status" value="1"/>
</dbReference>
<evidence type="ECO:0000313" key="4">
    <source>
        <dbReference type="Proteomes" id="UP001519460"/>
    </source>
</evidence>
<dbReference type="InterPro" id="IPR016186">
    <property type="entry name" value="C-type_lectin-like/link_sf"/>
</dbReference>
<proteinExistence type="predicted"/>
<accession>A0ABD0KSF1</accession>
<protein>
    <recommendedName>
        <fullName evidence="2">C-type lectin domain-containing protein</fullName>
    </recommendedName>
</protein>
<feature type="chain" id="PRO_5044816249" description="C-type lectin domain-containing protein" evidence="1">
    <location>
        <begin position="17"/>
        <end position="275"/>
    </location>
</feature>
<dbReference type="PROSITE" id="PS50041">
    <property type="entry name" value="C_TYPE_LECTIN_2"/>
    <property type="match status" value="1"/>
</dbReference>
<keyword evidence="1" id="KW-0732">Signal</keyword>
<dbReference type="InterPro" id="IPR050801">
    <property type="entry name" value="Ca-Dep_Lectins_ImmuneDev"/>
</dbReference>
<feature type="domain" description="C-type lectin" evidence="2">
    <location>
        <begin position="211"/>
        <end position="271"/>
    </location>
</feature>
<dbReference type="InterPro" id="IPR016187">
    <property type="entry name" value="CTDL_fold"/>
</dbReference>
<dbReference type="AlphaFoldDB" id="A0ABD0KSF1"/>
<organism evidence="3 4">
    <name type="scientific">Batillaria attramentaria</name>
    <dbReference type="NCBI Taxonomy" id="370345"/>
    <lineage>
        <taxon>Eukaryota</taxon>
        <taxon>Metazoa</taxon>
        <taxon>Spiralia</taxon>
        <taxon>Lophotrochozoa</taxon>
        <taxon>Mollusca</taxon>
        <taxon>Gastropoda</taxon>
        <taxon>Caenogastropoda</taxon>
        <taxon>Sorbeoconcha</taxon>
        <taxon>Cerithioidea</taxon>
        <taxon>Batillariidae</taxon>
        <taxon>Batillaria</taxon>
    </lineage>
</organism>
<dbReference type="InterPro" id="IPR003609">
    <property type="entry name" value="Pan_app"/>
</dbReference>
<dbReference type="PANTHER" id="PTHR22801:SF63">
    <property type="entry name" value="C-TYPE LECTIN DOMAIN-CONTAINING PROTEIN"/>
    <property type="match status" value="1"/>
</dbReference>
<dbReference type="InterPro" id="IPR001304">
    <property type="entry name" value="C-type_lectin-like"/>
</dbReference>
<dbReference type="Pfam" id="PF00024">
    <property type="entry name" value="PAN_1"/>
    <property type="match status" value="1"/>
</dbReference>
<evidence type="ECO:0000313" key="3">
    <source>
        <dbReference type="EMBL" id="KAK7490070.1"/>
    </source>
</evidence>
<dbReference type="SMART" id="SM00034">
    <property type="entry name" value="CLECT"/>
    <property type="match status" value="1"/>
</dbReference>
<feature type="signal peptide" evidence="1">
    <location>
        <begin position="1"/>
        <end position="16"/>
    </location>
</feature>
<dbReference type="EMBL" id="JACVVK020000131">
    <property type="protein sequence ID" value="KAK7490070.1"/>
    <property type="molecule type" value="Genomic_DNA"/>
</dbReference>
<dbReference type="CDD" id="cd00037">
    <property type="entry name" value="CLECT"/>
    <property type="match status" value="1"/>
</dbReference>
<evidence type="ECO:0000256" key="1">
    <source>
        <dbReference type="SAM" id="SignalP"/>
    </source>
</evidence>
<comment type="caution">
    <text evidence="3">The sequence shown here is derived from an EMBL/GenBank/DDBJ whole genome shotgun (WGS) entry which is preliminary data.</text>
</comment>